<evidence type="ECO:0000313" key="3">
    <source>
        <dbReference type="Proteomes" id="UP000077684"/>
    </source>
</evidence>
<evidence type="ECO:0000256" key="1">
    <source>
        <dbReference type="SAM" id="MobiDB-lite"/>
    </source>
</evidence>
<feature type="region of interest" description="Disordered" evidence="1">
    <location>
        <begin position="136"/>
        <end position="165"/>
    </location>
</feature>
<dbReference type="InterPro" id="IPR011990">
    <property type="entry name" value="TPR-like_helical_dom_sf"/>
</dbReference>
<comment type="caution">
    <text evidence="2">The sequence shown here is derived from an EMBL/GenBank/DDBJ whole genome shotgun (WGS) entry which is preliminary data.</text>
</comment>
<evidence type="ECO:0000313" key="2">
    <source>
        <dbReference type="EMBL" id="KAE8237456.1"/>
    </source>
</evidence>
<dbReference type="EMBL" id="LWDE02002512">
    <property type="protein sequence ID" value="KAE8237456.1"/>
    <property type="molecule type" value="Genomic_DNA"/>
</dbReference>
<protein>
    <recommendedName>
        <fullName evidence="4">Anaphase-promoting complex subunit 5</fullName>
    </recommendedName>
</protein>
<name>A0A8X7MIN6_9BASI</name>
<evidence type="ECO:0008006" key="4">
    <source>
        <dbReference type="Google" id="ProtNLM"/>
    </source>
</evidence>
<gene>
    <name evidence="2" type="ORF">A4X06_0g9224</name>
</gene>
<reference evidence="2" key="1">
    <citation type="submission" date="2016-04" db="EMBL/GenBank/DDBJ databases">
        <authorList>
            <person name="Nguyen H.D."/>
            <person name="Samba Siva P."/>
            <person name="Cullis J."/>
            <person name="Levesque C.A."/>
            <person name="Hambleton S."/>
        </authorList>
    </citation>
    <scope>NUCLEOTIDE SEQUENCE</scope>
    <source>
        <strain evidence="2">DAOMC 236426</strain>
    </source>
</reference>
<dbReference type="Proteomes" id="UP000077684">
    <property type="component" value="Unassembled WGS sequence"/>
</dbReference>
<sequence length="795" mass="88514">ATAILLQQIKTLVQVFHRFVLLHARDSIVISSANRSRIVSKLSGFSKTQYAFISIAQKHLVLGTVGRLQLATLDPLSRYQPRLIAVETIINELDLALSQEVPSPDDTIEEYSDLRTDLHLGFFLRNLHAPALSDVDRGAKRKQDQINDSEDSHNANQCRSSCQGGPGCPNSPPFIQEFAPASLAFKEIGQLRQRRERASERFSDVSNLWANPFIRMSSSMMRMLLLTLSLLLYQLQSHEIADQLAEVFVASVREEYERCPSTANRLRLCNALGCLVLIFRGPNRVVESMYAAEEALALLQPLYEDSPTGHLPLIAALKLTYSTALSHMADMTLGSQTQLLLRRKTCRVAHQATTLARAAHNANPTDTDAKINLAIALSSHGVLCRELSETCAELKAMQAKNQAEHERCFPDNPLTLPPPLNTQYIRDKVDDQTCGNFEDAGAAYEEAISIYRGLAKESPELFDPLLAETLQAAADVYNSDLKPKAEECIARYQEAISIYRRLAESFPLLFNRWLELCNHDLALRLHWEGRLVEAEKAFHEMLTFRPANDVDPAVESWRSSSVRASVYHARALLCARLERYDEGLTHAATSCMMFPRADPQLEDLTEPLAVQGFCQWASGKHNASEAQRMLKKSISIAVHNGHNFSRLQEMREQDHGYFLALGWMGAVQCTLGERNEARIQGEHAVELARIMMASENVMQQAERAVEQLDFVLPHLLVLLAGTHWEAGRSEAAWDAVEESLRLGEGVKGLDGSTRKTALLLKARLLGGKGSGEEAAEVRVEADTIAFKGFLEAIGP</sequence>
<feature type="compositionally biased region" description="Basic and acidic residues" evidence="1">
    <location>
        <begin position="136"/>
        <end position="153"/>
    </location>
</feature>
<organism evidence="2 3">
    <name type="scientific">Tilletia controversa</name>
    <name type="common">dwarf bunt fungus</name>
    <dbReference type="NCBI Taxonomy" id="13291"/>
    <lineage>
        <taxon>Eukaryota</taxon>
        <taxon>Fungi</taxon>
        <taxon>Dikarya</taxon>
        <taxon>Basidiomycota</taxon>
        <taxon>Ustilaginomycotina</taxon>
        <taxon>Exobasidiomycetes</taxon>
        <taxon>Tilletiales</taxon>
        <taxon>Tilletiaceae</taxon>
        <taxon>Tilletia</taxon>
    </lineage>
</organism>
<feature type="non-terminal residue" evidence="2">
    <location>
        <position position="1"/>
    </location>
</feature>
<feature type="compositionally biased region" description="Polar residues" evidence="1">
    <location>
        <begin position="154"/>
        <end position="163"/>
    </location>
</feature>
<proteinExistence type="predicted"/>
<dbReference type="SUPFAM" id="SSF48452">
    <property type="entry name" value="TPR-like"/>
    <property type="match status" value="2"/>
</dbReference>
<accession>A0A8X7MIN6</accession>
<dbReference type="Gene3D" id="1.25.40.10">
    <property type="entry name" value="Tetratricopeptide repeat domain"/>
    <property type="match status" value="1"/>
</dbReference>
<keyword evidence="3" id="KW-1185">Reference proteome</keyword>
<dbReference type="AlphaFoldDB" id="A0A8X7MIN6"/>
<reference evidence="2" key="2">
    <citation type="journal article" date="2019" name="IMA Fungus">
        <title>Genome sequencing and comparison of five Tilletia species to identify candidate genes for the detection of regulated species infecting wheat.</title>
        <authorList>
            <person name="Nguyen H.D.T."/>
            <person name="Sultana T."/>
            <person name="Kesanakurti P."/>
            <person name="Hambleton S."/>
        </authorList>
    </citation>
    <scope>NUCLEOTIDE SEQUENCE</scope>
    <source>
        <strain evidence="2">DAOMC 236426</strain>
    </source>
</reference>